<feature type="domain" description="DUF1553" evidence="3">
    <location>
        <begin position="796"/>
        <end position="877"/>
    </location>
</feature>
<name>A0ABX1VHV2_9PLAN</name>
<evidence type="ECO:0000313" key="5">
    <source>
        <dbReference type="EMBL" id="NNJ27674.1"/>
    </source>
</evidence>
<sequence>MTHLVRSSLRVALLLLAAAAPGSRSLAADPPNQIEFFEQRIRPVLAQDCYACHSSEGKADGGLVLDHREGLLKGGDRGPAIVPGKPEESLLVQAIRHDDEDLEMPSAAPKLDAAVIRDFEQWVRMGAPDPRDQPPTDAEVAADTDWSAVMERRKSWWSFQPIGDPAPPAIDAVKLPVKHPVDRFVRRRLVEAGLRPAKPAEPQILVRRLTFALTGLPPTEEQLRRFAQQRDRDAAIDQLVDELLESPHFGERWARHWMDWIRYAESHGSEGDPKIENAHLYRDYLIRALNDDVPYDQLVREHVAGDQLAEPRLNHELAINESLIGTAHWRMVFHGFAPTDALEEKVRFTDDQINVFSKAFLGLTVSCARCHNHKFDAISQADYYALFGVLGSTRPGRTAIDLPARQTTNLSELAELKPKIRGAVAQTWTDAADDLPDRLKNDRTLWKNAERPSSPLHLLHLLKRDATAPEAFADAWRKRVRDWEADQEALAASRRTEYPFRADFSKWYREGIGLEGQPSEPGAFAVQPTGERALLGIYPAGVYSHLLSQKHPARFTSPDFRLKGKNELWLRVAGGGGATARYVVQNYPRRGTVYPLTELKGDGGSAWQWLRYDVDYWAGDEIHIELSAARDAPLLTKPSDRSWFGVRDAALVPEGATPPVEPRDFLAPIFAAAEQAPPESWEDLVGLYATAVKDSAQAWKRGEIDDGGASFLNGCLEDGLVPNTLPELGPAAALIRRYRELEEEIPVPTRVPTLAEWRGRDQPLYDRGDHNKPLAPVSRRFLEAVDAQPYRTELSGRLELAEDLLRDDNPFTRRVIVNRVWHHLFGRGIVPSVDNFGRMGEKPSHPELLDHLAVRFVEDGWSLKKLIRLIVTSETWQ</sequence>
<dbReference type="InterPro" id="IPR022655">
    <property type="entry name" value="DUF1553"/>
</dbReference>
<feature type="signal peptide" evidence="1">
    <location>
        <begin position="1"/>
        <end position="27"/>
    </location>
</feature>
<dbReference type="PANTHER" id="PTHR35889">
    <property type="entry name" value="CYCLOINULO-OLIGOSACCHARIDE FRUCTANOTRANSFERASE-RELATED"/>
    <property type="match status" value="1"/>
</dbReference>
<organism evidence="5 6">
    <name type="scientific">Alienimonas chondri</name>
    <dbReference type="NCBI Taxonomy" id="2681879"/>
    <lineage>
        <taxon>Bacteria</taxon>
        <taxon>Pseudomonadati</taxon>
        <taxon>Planctomycetota</taxon>
        <taxon>Planctomycetia</taxon>
        <taxon>Planctomycetales</taxon>
        <taxon>Planctomycetaceae</taxon>
        <taxon>Alienimonas</taxon>
    </lineage>
</organism>
<keyword evidence="6" id="KW-1185">Reference proteome</keyword>
<evidence type="ECO:0000259" key="2">
    <source>
        <dbReference type="Pfam" id="PF07583"/>
    </source>
</evidence>
<evidence type="ECO:0000259" key="3">
    <source>
        <dbReference type="Pfam" id="PF07587"/>
    </source>
</evidence>
<keyword evidence="1" id="KW-0732">Signal</keyword>
<accession>A0ABX1VHV2</accession>
<feature type="domain" description="Cytochrome C Planctomycete-type" evidence="4">
    <location>
        <begin position="49"/>
        <end position="105"/>
    </location>
</feature>
<evidence type="ECO:0000259" key="4">
    <source>
        <dbReference type="Pfam" id="PF07635"/>
    </source>
</evidence>
<feature type="chain" id="PRO_5045382320" description="Planctomycete cytochrome C" evidence="1">
    <location>
        <begin position="28"/>
        <end position="877"/>
    </location>
</feature>
<reference evidence="5 6" key="1">
    <citation type="journal article" date="2020" name="Syst. Appl. Microbiol.">
        <title>Alienimonas chondri sp. nov., a novel planctomycete isolated from the biofilm of the red alga Chondrus crispus.</title>
        <authorList>
            <person name="Vitorino I."/>
            <person name="Albuquerque L."/>
            <person name="Wiegand S."/>
            <person name="Kallscheuer N."/>
            <person name="da Costa M.S."/>
            <person name="Lobo-da-Cunha A."/>
            <person name="Jogler C."/>
            <person name="Lage O.M."/>
        </authorList>
    </citation>
    <scope>NUCLEOTIDE SEQUENCE [LARGE SCALE GENOMIC DNA]</scope>
    <source>
        <strain evidence="5 6">LzC2</strain>
    </source>
</reference>
<dbReference type="Pfam" id="PF07587">
    <property type="entry name" value="PSD1"/>
    <property type="match status" value="1"/>
</dbReference>
<protein>
    <recommendedName>
        <fullName evidence="7">Planctomycete cytochrome C</fullName>
    </recommendedName>
</protein>
<dbReference type="Pfam" id="PF07583">
    <property type="entry name" value="PSCyt2"/>
    <property type="match status" value="1"/>
</dbReference>
<evidence type="ECO:0000313" key="6">
    <source>
        <dbReference type="Proteomes" id="UP000609651"/>
    </source>
</evidence>
<feature type="domain" description="DUF1549" evidence="2">
    <location>
        <begin position="180"/>
        <end position="393"/>
    </location>
</feature>
<dbReference type="Proteomes" id="UP000609651">
    <property type="component" value="Unassembled WGS sequence"/>
</dbReference>
<dbReference type="InterPro" id="IPR011429">
    <property type="entry name" value="Cyt_c_Planctomycete-type"/>
</dbReference>
<dbReference type="EMBL" id="WTPX01000182">
    <property type="protein sequence ID" value="NNJ27674.1"/>
    <property type="molecule type" value="Genomic_DNA"/>
</dbReference>
<evidence type="ECO:0008006" key="7">
    <source>
        <dbReference type="Google" id="ProtNLM"/>
    </source>
</evidence>
<dbReference type="PANTHER" id="PTHR35889:SF3">
    <property type="entry name" value="F-BOX DOMAIN-CONTAINING PROTEIN"/>
    <property type="match status" value="1"/>
</dbReference>
<gene>
    <name evidence="5" type="ORF">LzC2_37820</name>
</gene>
<comment type="caution">
    <text evidence="5">The sequence shown here is derived from an EMBL/GenBank/DDBJ whole genome shotgun (WGS) entry which is preliminary data.</text>
</comment>
<dbReference type="InterPro" id="IPR011444">
    <property type="entry name" value="DUF1549"/>
</dbReference>
<evidence type="ECO:0000256" key="1">
    <source>
        <dbReference type="SAM" id="SignalP"/>
    </source>
</evidence>
<dbReference type="Pfam" id="PF07635">
    <property type="entry name" value="PSCyt1"/>
    <property type="match status" value="1"/>
</dbReference>
<proteinExistence type="predicted"/>